<dbReference type="Pfam" id="PF00583">
    <property type="entry name" value="Acetyltransf_1"/>
    <property type="match status" value="1"/>
</dbReference>
<keyword evidence="5" id="KW-1185">Reference proteome</keyword>
<accession>A0A1G9K7H8</accession>
<dbReference type="InterPro" id="IPR000182">
    <property type="entry name" value="GNAT_dom"/>
</dbReference>
<dbReference type="SUPFAM" id="SSF55729">
    <property type="entry name" value="Acyl-CoA N-acyltransferases (Nat)"/>
    <property type="match status" value="1"/>
</dbReference>
<protein>
    <submittedName>
        <fullName evidence="4">Acetyltransferase (GNAT) family protein</fullName>
    </submittedName>
</protein>
<dbReference type="CDD" id="cd04301">
    <property type="entry name" value="NAT_SF"/>
    <property type="match status" value="1"/>
</dbReference>
<dbReference type="InterPro" id="IPR016181">
    <property type="entry name" value="Acyl_CoA_acyltransferase"/>
</dbReference>
<evidence type="ECO:0000313" key="4">
    <source>
        <dbReference type="EMBL" id="SDL45840.1"/>
    </source>
</evidence>
<dbReference type="STRING" id="192904.SAMN04488514_101882"/>
<dbReference type="EMBL" id="FNGV01000001">
    <property type="protein sequence ID" value="SDL45840.1"/>
    <property type="molecule type" value="Genomic_DNA"/>
</dbReference>
<feature type="domain" description="N-acetyltransferase" evidence="3">
    <location>
        <begin position="2"/>
        <end position="147"/>
    </location>
</feature>
<keyword evidence="2" id="KW-0012">Acyltransferase</keyword>
<evidence type="ECO:0000259" key="3">
    <source>
        <dbReference type="PROSITE" id="PS51186"/>
    </source>
</evidence>
<dbReference type="PROSITE" id="PS51186">
    <property type="entry name" value="GNAT"/>
    <property type="match status" value="1"/>
</dbReference>
<proteinExistence type="predicted"/>
<organism evidence="4 5">
    <name type="scientific">Kriegella aquimaris</name>
    <dbReference type="NCBI Taxonomy" id="192904"/>
    <lineage>
        <taxon>Bacteria</taxon>
        <taxon>Pseudomonadati</taxon>
        <taxon>Bacteroidota</taxon>
        <taxon>Flavobacteriia</taxon>
        <taxon>Flavobacteriales</taxon>
        <taxon>Flavobacteriaceae</taxon>
        <taxon>Kriegella</taxon>
    </lineage>
</organism>
<dbReference type="Proteomes" id="UP000199440">
    <property type="component" value="Unassembled WGS sequence"/>
</dbReference>
<sequence length="147" mass="16777">MIVIVSATTKHLVQLVPLFDQYRIFYGQSSDLKAAEKFLESRILNKDSVILMAIIKGEAVGFTQLYPTFSSVSLQPYYILNDLFVSQAHRNQGIGEMLLSQAKTYCTTRECKGLALETAVDNPAQRLYEKLGWKKDSHCFHYFWSAK</sequence>
<dbReference type="RefSeq" id="WP_176801316.1">
    <property type="nucleotide sequence ID" value="NZ_FNGV01000001.1"/>
</dbReference>
<dbReference type="PANTHER" id="PTHR43420">
    <property type="entry name" value="ACETYLTRANSFERASE"/>
    <property type="match status" value="1"/>
</dbReference>
<dbReference type="GO" id="GO:0016747">
    <property type="term" value="F:acyltransferase activity, transferring groups other than amino-acyl groups"/>
    <property type="evidence" value="ECO:0007669"/>
    <property type="project" value="InterPro"/>
</dbReference>
<gene>
    <name evidence="4" type="ORF">SAMN04488514_101882</name>
</gene>
<reference evidence="4 5" key="1">
    <citation type="submission" date="2016-10" db="EMBL/GenBank/DDBJ databases">
        <authorList>
            <person name="de Groot N.N."/>
        </authorList>
    </citation>
    <scope>NUCLEOTIDE SEQUENCE [LARGE SCALE GENOMIC DNA]</scope>
    <source>
        <strain evidence="4 5">DSM 19886</strain>
    </source>
</reference>
<dbReference type="AlphaFoldDB" id="A0A1G9K7H8"/>
<evidence type="ECO:0000256" key="2">
    <source>
        <dbReference type="ARBA" id="ARBA00023315"/>
    </source>
</evidence>
<dbReference type="PANTHER" id="PTHR43420:SF44">
    <property type="entry name" value="ACETYLTRANSFERASE YPEA"/>
    <property type="match status" value="1"/>
</dbReference>
<evidence type="ECO:0000256" key="1">
    <source>
        <dbReference type="ARBA" id="ARBA00022679"/>
    </source>
</evidence>
<keyword evidence="1 4" id="KW-0808">Transferase</keyword>
<dbReference type="Gene3D" id="3.40.630.30">
    <property type="match status" value="1"/>
</dbReference>
<dbReference type="InterPro" id="IPR050680">
    <property type="entry name" value="YpeA/RimI_acetyltransf"/>
</dbReference>
<name>A0A1G9K7H8_9FLAO</name>
<evidence type="ECO:0000313" key="5">
    <source>
        <dbReference type="Proteomes" id="UP000199440"/>
    </source>
</evidence>